<evidence type="ECO:0000313" key="39">
    <source>
        <dbReference type="EMBL" id="JAG15649.1"/>
    </source>
</evidence>
<evidence type="ECO:0000313" key="35">
    <source>
        <dbReference type="EMBL" id="JAG15126.1"/>
    </source>
</evidence>
<evidence type="ECO:0000313" key="23">
    <source>
        <dbReference type="EMBL" id="JAG10084.1"/>
    </source>
</evidence>
<keyword evidence="3 6" id="KW-0812">Transmembrane</keyword>
<dbReference type="EMBL" id="GBHO01004984">
    <property type="protein sequence ID" value="JAG38620.1"/>
    <property type="molecule type" value="Transcribed_RNA"/>
</dbReference>
<dbReference type="EMBL" id="GBHO01040272">
    <property type="protein sequence ID" value="JAG03332.1"/>
    <property type="molecule type" value="Transcribed_RNA"/>
</dbReference>
<feature type="transmembrane region" description="Helical" evidence="6">
    <location>
        <begin position="291"/>
        <end position="313"/>
    </location>
</feature>
<evidence type="ECO:0000313" key="47">
    <source>
        <dbReference type="EMBL" id="JAG26931.1"/>
    </source>
</evidence>
<dbReference type="EMBL" id="GBHO01004983">
    <property type="protein sequence ID" value="JAG38621.1"/>
    <property type="molecule type" value="Transcribed_RNA"/>
</dbReference>
<dbReference type="EMBL" id="GDHC01006317">
    <property type="protein sequence ID" value="JAQ12312.1"/>
    <property type="molecule type" value="Transcribed_RNA"/>
</dbReference>
<evidence type="ECO:0000313" key="25">
    <source>
        <dbReference type="EMBL" id="JAG11326.1"/>
    </source>
</evidence>
<evidence type="ECO:0000313" key="55">
    <source>
        <dbReference type="EMBL" id="JAG38616.1"/>
    </source>
</evidence>
<dbReference type="EMBL" id="GBHO01028475">
    <property type="protein sequence ID" value="JAG15129.1"/>
    <property type="molecule type" value="Transcribed_RNA"/>
</dbReference>
<dbReference type="EMBL" id="GBHO01004988">
    <property type="protein sequence ID" value="JAG38616.1"/>
    <property type="molecule type" value="Transcribed_RNA"/>
</dbReference>
<reference evidence="62" key="3">
    <citation type="journal article" date="2016" name="Gigascience">
        <title>De novo construction of an expanded transcriptome assembly for the western tarnished plant bug, Lygus hesperus.</title>
        <authorList>
            <person name="Tassone E.E."/>
            <person name="Geib S.M."/>
            <person name="Hall B."/>
            <person name="Fabrick J.A."/>
            <person name="Brent C.S."/>
            <person name="Hull J.J."/>
        </authorList>
    </citation>
    <scope>NUCLEOTIDE SEQUENCE</scope>
</reference>
<reference evidence="8" key="2">
    <citation type="submission" date="2014-07" db="EMBL/GenBank/DDBJ databases">
        <authorList>
            <person name="Hull J."/>
        </authorList>
    </citation>
    <scope>NUCLEOTIDE SEQUENCE</scope>
</reference>
<evidence type="ECO:0000313" key="17">
    <source>
        <dbReference type="EMBL" id="JAG04954.1"/>
    </source>
</evidence>
<dbReference type="EMBL" id="GBHO01032270">
    <property type="protein sequence ID" value="JAG11334.1"/>
    <property type="molecule type" value="Transcribed_RNA"/>
</dbReference>
<keyword evidence="5 6" id="KW-0472">Membrane</keyword>
<dbReference type="EMBL" id="GBHO01032274">
    <property type="protein sequence ID" value="JAG11330.1"/>
    <property type="molecule type" value="Transcribed_RNA"/>
</dbReference>
<dbReference type="EMBL" id="GBHO01033517">
    <property type="protein sequence ID" value="JAG10087.1"/>
    <property type="molecule type" value="Transcribed_RNA"/>
</dbReference>
<dbReference type="EMBL" id="GBHO01016678">
    <property type="protein sequence ID" value="JAG26926.1"/>
    <property type="molecule type" value="Transcribed_RNA"/>
</dbReference>
<evidence type="ECO:0000313" key="40">
    <source>
        <dbReference type="EMBL" id="JAG21868.1"/>
    </source>
</evidence>
<dbReference type="EMBL" id="GBHO01032275">
    <property type="protein sequence ID" value="JAG11329.1"/>
    <property type="molecule type" value="Transcribed_RNA"/>
</dbReference>
<dbReference type="EMBL" id="GBHO01038650">
    <property type="protein sequence ID" value="JAG04954.1"/>
    <property type="molecule type" value="Transcribed_RNA"/>
</dbReference>
<evidence type="ECO:0000256" key="5">
    <source>
        <dbReference type="ARBA" id="ARBA00023136"/>
    </source>
</evidence>
<keyword evidence="2" id="KW-0813">Transport</keyword>
<dbReference type="EMBL" id="GBHO01033521">
    <property type="protein sequence ID" value="JAG10083.1"/>
    <property type="molecule type" value="Transcribed_RNA"/>
</dbReference>
<evidence type="ECO:0000313" key="8">
    <source>
        <dbReference type="EMBL" id="JAF98091.1"/>
    </source>
</evidence>
<dbReference type="EMBL" id="GBHO01016671">
    <property type="protein sequence ID" value="JAG26933.1"/>
    <property type="molecule type" value="Transcribed_RNA"/>
</dbReference>
<dbReference type="EMBL" id="GBHO01011705">
    <property type="protein sequence ID" value="JAG31899.1"/>
    <property type="molecule type" value="Transcribed_RNA"/>
</dbReference>
<dbReference type="EMBL" id="GBHO01045508">
    <property type="protein sequence ID" value="JAF98095.1"/>
    <property type="molecule type" value="Transcribed_RNA"/>
</dbReference>
<evidence type="ECO:0000313" key="26">
    <source>
        <dbReference type="EMBL" id="JAG11327.1"/>
    </source>
</evidence>
<evidence type="ECO:0000313" key="33">
    <source>
        <dbReference type="EMBL" id="JAG11334.1"/>
    </source>
</evidence>
<dbReference type="EMBL" id="GBHO01032273">
    <property type="protein sequence ID" value="JAG11331.1"/>
    <property type="molecule type" value="Transcribed_RNA"/>
</dbReference>
<dbReference type="EMBL" id="GBHO01028473">
    <property type="protein sequence ID" value="JAG15131.1"/>
    <property type="molecule type" value="Transcribed_RNA"/>
</dbReference>
<dbReference type="EMBL" id="GBHO01032277">
    <property type="protein sequence ID" value="JAG11327.1"/>
    <property type="molecule type" value="Transcribed_RNA"/>
</dbReference>
<dbReference type="AlphaFoldDB" id="A0A0A9VNJ8"/>
<evidence type="ECO:0000313" key="27">
    <source>
        <dbReference type="EMBL" id="JAG11328.1"/>
    </source>
</evidence>
<dbReference type="PANTHER" id="PTHR48041:SF139">
    <property type="entry name" value="PROTEIN SCARLET"/>
    <property type="match status" value="1"/>
</dbReference>
<dbReference type="EMBL" id="GBHO01045507">
    <property type="protein sequence ID" value="JAF98096.1"/>
    <property type="molecule type" value="Transcribed_RNA"/>
</dbReference>
<evidence type="ECO:0000313" key="58">
    <source>
        <dbReference type="EMBL" id="JAG38619.1"/>
    </source>
</evidence>
<dbReference type="EMBL" id="GBHO01045512">
    <property type="protein sequence ID" value="JAF98091.1"/>
    <property type="molecule type" value="Transcribed_RNA"/>
</dbReference>
<evidence type="ECO:0000313" key="57">
    <source>
        <dbReference type="EMBL" id="JAG38618.1"/>
    </source>
</evidence>
<evidence type="ECO:0000313" key="54">
    <source>
        <dbReference type="EMBL" id="JAG38615.1"/>
    </source>
</evidence>
<evidence type="ECO:0000313" key="18">
    <source>
        <dbReference type="EMBL" id="JAG04955.1"/>
    </source>
</evidence>
<evidence type="ECO:0000313" key="28">
    <source>
        <dbReference type="EMBL" id="JAG11329.1"/>
    </source>
</evidence>
<feature type="transmembrane region" description="Helical" evidence="6">
    <location>
        <begin position="87"/>
        <end position="110"/>
    </location>
</feature>
<evidence type="ECO:0000313" key="50">
    <source>
        <dbReference type="EMBL" id="JAG31899.1"/>
    </source>
</evidence>
<evidence type="ECO:0000313" key="46">
    <source>
        <dbReference type="EMBL" id="JAG26930.1"/>
    </source>
</evidence>
<dbReference type="EMBL" id="GBHO01040274">
    <property type="protein sequence ID" value="JAG03330.1"/>
    <property type="molecule type" value="Transcribed_RNA"/>
</dbReference>
<dbReference type="EMBL" id="GBHO01038652">
    <property type="protein sequence ID" value="JAG04952.1"/>
    <property type="molecule type" value="Transcribed_RNA"/>
</dbReference>
<dbReference type="EMBL" id="GBHO01038649">
    <property type="protein sequence ID" value="JAG04955.1"/>
    <property type="molecule type" value="Transcribed_RNA"/>
</dbReference>
<dbReference type="EMBL" id="GBHO01004985">
    <property type="protein sequence ID" value="JAG38619.1"/>
    <property type="molecule type" value="Transcribed_RNA"/>
</dbReference>
<evidence type="ECO:0000313" key="48">
    <source>
        <dbReference type="EMBL" id="JAG26933.1"/>
    </source>
</evidence>
<dbReference type="EMBL" id="GBHO01027955">
    <property type="protein sequence ID" value="JAG15649.1"/>
    <property type="molecule type" value="Transcribed_RNA"/>
</dbReference>
<evidence type="ECO:0000313" key="43">
    <source>
        <dbReference type="EMBL" id="JAG21876.1"/>
    </source>
</evidence>
<evidence type="ECO:0000313" key="45">
    <source>
        <dbReference type="EMBL" id="JAG26928.1"/>
    </source>
</evidence>
<dbReference type="EMBL" id="GBHO01032271">
    <property type="protein sequence ID" value="JAG11333.1"/>
    <property type="molecule type" value="Transcribed_RNA"/>
</dbReference>
<dbReference type="EMBL" id="GBHO01004987">
    <property type="protein sequence ID" value="JAG38617.1"/>
    <property type="molecule type" value="Transcribed_RNA"/>
</dbReference>
<dbReference type="EMBL" id="GBHO01045503">
    <property type="protein sequence ID" value="JAF98100.1"/>
    <property type="molecule type" value="Transcribed_RNA"/>
</dbReference>
<dbReference type="EMBL" id="GBHO01011703">
    <property type="protein sequence ID" value="JAG31901.1"/>
    <property type="molecule type" value="Transcribed_RNA"/>
</dbReference>
<evidence type="ECO:0000259" key="7">
    <source>
        <dbReference type="Pfam" id="PF01061"/>
    </source>
</evidence>
<evidence type="ECO:0000313" key="38">
    <source>
        <dbReference type="EMBL" id="JAG15131.1"/>
    </source>
</evidence>
<accession>A0A0A9VNJ8</accession>
<dbReference type="EMBL" id="GBHO01028479">
    <property type="protein sequence ID" value="JAG15125.1"/>
    <property type="molecule type" value="Transcribed_RNA"/>
</dbReference>
<evidence type="ECO:0000313" key="44">
    <source>
        <dbReference type="EMBL" id="JAG26926.1"/>
    </source>
</evidence>
<evidence type="ECO:0000313" key="51">
    <source>
        <dbReference type="EMBL" id="JAG31900.1"/>
    </source>
</evidence>
<evidence type="ECO:0000256" key="1">
    <source>
        <dbReference type="ARBA" id="ARBA00004141"/>
    </source>
</evidence>
<dbReference type="InterPro" id="IPR050352">
    <property type="entry name" value="ABCG_transporters"/>
</dbReference>
<organism evidence="8">
    <name type="scientific">Lygus hesperus</name>
    <name type="common">Western plant bug</name>
    <dbReference type="NCBI Taxonomy" id="30085"/>
    <lineage>
        <taxon>Eukaryota</taxon>
        <taxon>Metazoa</taxon>
        <taxon>Ecdysozoa</taxon>
        <taxon>Arthropoda</taxon>
        <taxon>Hexapoda</taxon>
        <taxon>Insecta</taxon>
        <taxon>Pterygota</taxon>
        <taxon>Neoptera</taxon>
        <taxon>Paraneoptera</taxon>
        <taxon>Hemiptera</taxon>
        <taxon>Heteroptera</taxon>
        <taxon>Panheteroptera</taxon>
        <taxon>Cimicomorpha</taxon>
        <taxon>Miridae</taxon>
        <taxon>Mirini</taxon>
        <taxon>Lygus</taxon>
    </lineage>
</organism>
<dbReference type="PANTHER" id="PTHR48041">
    <property type="entry name" value="ABC TRANSPORTER G FAMILY MEMBER 28"/>
    <property type="match status" value="1"/>
</dbReference>
<dbReference type="EMBL" id="GBHO01021736">
    <property type="protein sequence ID" value="JAG21868.1"/>
    <property type="molecule type" value="Transcribed_RNA"/>
</dbReference>
<dbReference type="EMBL" id="GBHO01011704">
    <property type="protein sequence ID" value="JAG31900.1"/>
    <property type="molecule type" value="Transcribed_RNA"/>
</dbReference>
<proteinExistence type="predicted"/>
<dbReference type="EMBL" id="GBHO01011706">
    <property type="protein sequence ID" value="JAG31898.1"/>
    <property type="molecule type" value="Transcribed_RNA"/>
</dbReference>
<evidence type="ECO:0000313" key="63">
    <source>
        <dbReference type="EMBL" id="JAQ12312.1"/>
    </source>
</evidence>
<dbReference type="EMBL" id="GBHO01033522">
    <property type="protein sequence ID" value="JAG10082.1"/>
    <property type="molecule type" value="Transcribed_RNA"/>
</dbReference>
<keyword evidence="4 6" id="KW-1133">Transmembrane helix</keyword>
<evidence type="ECO:0000313" key="16">
    <source>
        <dbReference type="EMBL" id="JAG04952.1"/>
    </source>
</evidence>
<evidence type="ECO:0000313" key="34">
    <source>
        <dbReference type="EMBL" id="JAG15125.1"/>
    </source>
</evidence>
<evidence type="ECO:0000313" key="15">
    <source>
        <dbReference type="EMBL" id="JAG04948.1"/>
    </source>
</evidence>
<evidence type="ECO:0000313" key="14">
    <source>
        <dbReference type="EMBL" id="JAG03332.1"/>
    </source>
</evidence>
<dbReference type="InterPro" id="IPR013525">
    <property type="entry name" value="ABC2_TM"/>
</dbReference>
<dbReference type="EMBL" id="GBHO01016673">
    <property type="protein sequence ID" value="JAG26931.1"/>
    <property type="molecule type" value="Transcribed_RNA"/>
</dbReference>
<dbReference type="EMBL" id="GBHO01038656">
    <property type="protein sequence ID" value="JAG04948.1"/>
    <property type="molecule type" value="Transcribed_RNA"/>
</dbReference>
<evidence type="ECO:0000313" key="13">
    <source>
        <dbReference type="EMBL" id="JAG03330.1"/>
    </source>
</evidence>
<dbReference type="GO" id="GO:0140359">
    <property type="term" value="F:ABC-type transporter activity"/>
    <property type="evidence" value="ECO:0007669"/>
    <property type="project" value="InterPro"/>
</dbReference>
<dbReference type="EMBL" id="GBHO01032278">
    <property type="protein sequence ID" value="JAG11326.1"/>
    <property type="molecule type" value="Transcribed_RNA"/>
</dbReference>
<evidence type="ECO:0000313" key="61">
    <source>
        <dbReference type="EMBL" id="JAG38626.1"/>
    </source>
</evidence>
<evidence type="ECO:0000313" key="56">
    <source>
        <dbReference type="EMBL" id="JAG38617.1"/>
    </source>
</evidence>
<dbReference type="EMBL" id="GBHO01016674">
    <property type="protein sequence ID" value="JAG26930.1"/>
    <property type="molecule type" value="Transcribed_RNA"/>
</dbReference>
<evidence type="ECO:0000313" key="49">
    <source>
        <dbReference type="EMBL" id="JAG31898.1"/>
    </source>
</evidence>
<evidence type="ECO:0000313" key="30">
    <source>
        <dbReference type="EMBL" id="JAG11331.1"/>
    </source>
</evidence>
<dbReference type="EMBL" id="GBHO01032276">
    <property type="protein sequence ID" value="JAG11328.1"/>
    <property type="molecule type" value="Transcribed_RNA"/>
</dbReference>
<evidence type="ECO:0000313" key="20">
    <source>
        <dbReference type="EMBL" id="JAG10079.1"/>
    </source>
</evidence>
<evidence type="ECO:0000256" key="2">
    <source>
        <dbReference type="ARBA" id="ARBA00022448"/>
    </source>
</evidence>
<dbReference type="EMBL" id="GBHO01011702">
    <property type="protein sequence ID" value="JAG31902.1"/>
    <property type="molecule type" value="Transcribed_RNA"/>
</dbReference>
<comment type="subcellular location">
    <subcellularLocation>
        <location evidence="1">Membrane</location>
        <topology evidence="1">Multi-pass membrane protein</topology>
    </subcellularLocation>
</comment>
<dbReference type="EMBL" id="GBHO01028476">
    <property type="protein sequence ID" value="JAG15128.1"/>
    <property type="molecule type" value="Transcribed_RNA"/>
</dbReference>
<evidence type="ECO:0000256" key="3">
    <source>
        <dbReference type="ARBA" id="ARBA00022692"/>
    </source>
</evidence>
<dbReference type="EMBL" id="GBHO01032272">
    <property type="protein sequence ID" value="JAG11332.1"/>
    <property type="molecule type" value="Transcribed_RNA"/>
</dbReference>
<evidence type="ECO:0000313" key="11">
    <source>
        <dbReference type="EMBL" id="JAF98098.1"/>
    </source>
</evidence>
<evidence type="ECO:0000313" key="41">
    <source>
        <dbReference type="EMBL" id="JAG21870.1"/>
    </source>
</evidence>
<evidence type="ECO:0000313" key="62">
    <source>
        <dbReference type="EMBL" id="JAQ08579.1"/>
    </source>
</evidence>
<evidence type="ECO:0000313" key="29">
    <source>
        <dbReference type="EMBL" id="JAG11330.1"/>
    </source>
</evidence>
<evidence type="ECO:0000313" key="42">
    <source>
        <dbReference type="EMBL" id="JAG21875.1"/>
    </source>
</evidence>
<dbReference type="Pfam" id="PF01061">
    <property type="entry name" value="ABC2_membrane"/>
    <property type="match status" value="1"/>
</dbReference>
<gene>
    <name evidence="8" type="primary">w_16</name>
    <name evidence="58" type="synonym">w_0</name>
    <name evidence="53" type="synonym">w_1</name>
    <name evidence="56" type="synonym">w_10</name>
    <name evidence="41" type="synonym">w_11</name>
    <name evidence="51" type="synonym">w_12</name>
    <name evidence="50" type="synonym">w_13</name>
    <name evidence="49" type="synonym">w_14</name>
    <name evidence="45" type="synonym">w_15</name>
    <name evidence="43" type="synonym">w_17</name>
    <name evidence="11" type="synonym">w_18</name>
    <name evidence="12" type="synonym">w_19</name>
    <name evidence="16" type="synonym">w_2</name>
    <name evidence="59" type="synonym">w_20</name>
    <name evidence="60" type="synonym">w_21</name>
    <name evidence="15" type="synonym">w_22</name>
    <name evidence="44" type="synonym">w_23</name>
    <name evidence="47" type="synonym">w_24</name>
    <name evidence="33" type="synonym">w_25</name>
    <name evidence="25" type="synonym">w_27</name>
    <name evidence="28" type="synonym">w_28</name>
    <name evidence="57" type="synonym">w_29</name>
    <name evidence="38" type="synonym">w_3</name>
    <name evidence="52" type="synonym">w_30</name>
    <name evidence="42" type="synonym">w_31</name>
    <name evidence="24" type="synonym">w_32</name>
    <name evidence="46" type="synonym">w_33</name>
    <name evidence="10" type="synonym">w_34</name>
    <name evidence="40" type="synonym">w_35</name>
    <name evidence="35" type="synonym">w_36</name>
    <name evidence="34" type="synonym">w_37</name>
    <name evidence="18" type="synonym">w_38</name>
    <name evidence="17" type="synonym">w_39</name>
    <name evidence="13" type="synonym">w_4</name>
    <name evidence="21" type="synonym">w_40</name>
    <name evidence="22" type="synonym">w_41</name>
    <name evidence="19" type="synonym">w_42</name>
    <name evidence="48" type="synonym">w_43</name>
    <name evidence="30" type="synonym">w_44</name>
    <name evidence="29" type="synonym">w_45</name>
    <name evidence="54" type="synonym">w_46</name>
    <name evidence="39" type="synonym">w_47</name>
    <name evidence="32" type="synonym">w_5</name>
    <name evidence="9" type="synonym">w_53</name>
    <name evidence="26" type="synonym">w_54</name>
    <name evidence="61" type="synonym">w_55</name>
    <name evidence="20" type="synonym">w_56</name>
    <name evidence="55" type="synonym">w_57</name>
    <name evidence="14" type="synonym">w_58</name>
    <name evidence="23" type="synonym">w_59</name>
    <name evidence="31" type="synonym">w_6</name>
    <name evidence="37" type="synonym">w_7</name>
    <name evidence="36" type="synonym">w_8</name>
    <name evidence="27" type="synonym">w_9</name>
    <name evidence="33" type="ORF">CM83_45884</name>
    <name evidence="31" type="ORF">CM83_45890</name>
    <name evidence="32" type="ORF">CM83_45897</name>
    <name evidence="29" type="ORF">CM83_45903</name>
    <name evidence="30" type="ORF">CM83_45909</name>
    <name evidence="27" type="ORF">CM83_45914</name>
    <name evidence="28" type="ORF">CM83_45920</name>
    <name evidence="25" type="ORF">CM83_45926</name>
    <name evidence="26" type="ORF">CM83_45932</name>
    <name evidence="19" type="ORF">CM83_45944</name>
    <name evidence="17" type="ORF">CM83_45951</name>
    <name evidence="18" type="ORF">CM83_45956</name>
    <name evidence="16" type="ORF">CM83_45961</name>
    <name evidence="15" type="ORF">CM83_45979</name>
    <name evidence="39" type="ORF">CM83_45989</name>
    <name evidence="41" type="ORF">CM83_45994</name>
    <name evidence="43" type="ORF">CM83_46001</name>
    <name evidence="42" type="ORF">CM83_46007</name>
    <name evidence="40" type="ORF">CM83_46016</name>
    <name evidence="58" type="ORF">CM83_46027</name>
    <name evidence="59" type="ORF">CM83_46032</name>
    <name evidence="60" type="ORF">CM83_46038</name>
    <name evidence="54" type="ORF">CM83_46044</name>
    <name evidence="55" type="ORF">CM83_46050</name>
    <name evidence="56" type="ORF">CM83_46055</name>
    <name evidence="57" type="ORF">CM83_46061</name>
    <name evidence="61" type="ORF">CM83_46072</name>
    <name evidence="20" type="ORF">CM83_46077</name>
    <name evidence="22" type="ORF">CM83_46093</name>
    <name evidence="21" type="ORF">CM83_46099</name>
    <name evidence="23" type="ORF">CM83_46107</name>
    <name evidence="24" type="ORF">CM83_46114</name>
    <name evidence="45" type="ORF">CM83_46128</name>
    <name evidence="44" type="ORF">CM83_46141</name>
    <name evidence="47" type="ORF">CM83_46146</name>
    <name evidence="46" type="ORF">CM83_46155</name>
    <name evidence="48" type="ORF">CM83_46166</name>
    <name evidence="12" type="ORF">CM83_46172</name>
    <name evidence="11" type="ORF">CM83_46185</name>
    <name evidence="10" type="ORF">CM83_46196</name>
    <name evidence="9" type="ORF">CM83_46201</name>
    <name evidence="8" type="ORF">CM83_46215</name>
    <name evidence="36" type="ORF">CM83_46220</name>
    <name evidence="37" type="ORF">CM83_46226</name>
    <name evidence="38" type="ORF">CM83_46237</name>
    <name evidence="34" type="ORF">CM83_46264</name>
    <name evidence="35" type="ORF">CM83_46269</name>
    <name evidence="53" type="ORF">CM83_46279</name>
    <name evidence="50" type="ORF">CM83_46294</name>
    <name evidence="49" type="ORF">CM83_46299</name>
    <name evidence="52" type="ORF">CM83_46305</name>
    <name evidence="51" type="ORF">CM83_46311</name>
    <name evidence="14" type="ORF">CM83_46337</name>
    <name evidence="13" type="ORF">CM83_46349</name>
    <name evidence="62" type="ORF">g.26707</name>
    <name evidence="63" type="ORF">g.26722</name>
</gene>
<evidence type="ECO:0000256" key="4">
    <source>
        <dbReference type="ARBA" id="ARBA00022989"/>
    </source>
</evidence>
<dbReference type="EMBL" id="GBHO01021728">
    <property type="protein sequence ID" value="JAG21876.1"/>
    <property type="molecule type" value="Transcribed_RNA"/>
</dbReference>
<dbReference type="EMBL" id="GBHO01033520">
    <property type="protein sequence ID" value="JAG10084.1"/>
    <property type="molecule type" value="Transcribed_RNA"/>
</dbReference>
<evidence type="ECO:0000313" key="19">
    <source>
        <dbReference type="EMBL" id="JAG04957.1"/>
    </source>
</evidence>
<evidence type="ECO:0000313" key="24">
    <source>
        <dbReference type="EMBL" id="JAG10087.1"/>
    </source>
</evidence>
<dbReference type="EMBL" id="GBHO01045505">
    <property type="protein sequence ID" value="JAF98098.1"/>
    <property type="molecule type" value="Transcribed_RNA"/>
</dbReference>
<evidence type="ECO:0000313" key="60">
    <source>
        <dbReference type="EMBL" id="JAG38621.1"/>
    </source>
</evidence>
<evidence type="ECO:0000313" key="37">
    <source>
        <dbReference type="EMBL" id="JAG15129.1"/>
    </source>
</evidence>
<dbReference type="EMBL" id="GBHO01021729">
    <property type="protein sequence ID" value="JAG21875.1"/>
    <property type="molecule type" value="Transcribed_RNA"/>
</dbReference>
<evidence type="ECO:0000313" key="31">
    <source>
        <dbReference type="EMBL" id="JAG11332.1"/>
    </source>
</evidence>
<dbReference type="EMBL" id="GBHO01038647">
    <property type="protein sequence ID" value="JAG04957.1"/>
    <property type="molecule type" value="Transcribed_RNA"/>
</dbReference>
<evidence type="ECO:0000313" key="36">
    <source>
        <dbReference type="EMBL" id="JAG15128.1"/>
    </source>
</evidence>
<evidence type="ECO:0000313" key="52">
    <source>
        <dbReference type="EMBL" id="JAG31901.1"/>
    </source>
</evidence>
<feature type="transmembrane region" description="Helical" evidence="6">
    <location>
        <begin position="131"/>
        <end position="154"/>
    </location>
</feature>
<dbReference type="EMBL" id="GBHO01004989">
    <property type="protein sequence ID" value="JAG38615.1"/>
    <property type="molecule type" value="Transcribed_RNA"/>
</dbReference>
<evidence type="ECO:0000313" key="9">
    <source>
        <dbReference type="EMBL" id="JAF98095.1"/>
    </source>
</evidence>
<evidence type="ECO:0000313" key="22">
    <source>
        <dbReference type="EMBL" id="JAG10083.1"/>
    </source>
</evidence>
<evidence type="ECO:0000313" key="21">
    <source>
        <dbReference type="EMBL" id="JAG10082.1"/>
    </source>
</evidence>
<evidence type="ECO:0000313" key="12">
    <source>
        <dbReference type="EMBL" id="JAF98100.1"/>
    </source>
</evidence>
<feature type="transmembrane region" description="Helical" evidence="6">
    <location>
        <begin position="195"/>
        <end position="216"/>
    </location>
</feature>
<dbReference type="EMBL" id="GBHO01004986">
    <property type="protein sequence ID" value="JAG38618.1"/>
    <property type="molecule type" value="Transcribed_RNA"/>
</dbReference>
<feature type="transmembrane region" description="Helical" evidence="6">
    <location>
        <begin position="56"/>
        <end position="75"/>
    </location>
</feature>
<evidence type="ECO:0000313" key="32">
    <source>
        <dbReference type="EMBL" id="JAG11333.1"/>
    </source>
</evidence>
<sequence length="326" mass="36814">MRSQSTSTLITSTINIGIGGSEFVKPGVPQISWKSQLKYLYHRTSLHILRQPMNTILRIAVNISLSLYVGFLFYQTGRSQQSIYARVGFLFFMTSIQAFVTTVGVVLTFAEERALFLREKQKRIYDTSAYFIGRTIVDMGLQTVLAIIFGAFAYPMVGLQGSFKKFLQYTLCLILIGQSTHSYALIVASVIPYQTVALMLCPIVMVPFMMVTGFFVNNQSIPTWFSWLQAISPQKYMFESLMGVEMSGLELECQPEEIMIIPLDDGKMEQYCPLITGEEVLNIFALSSTNYSINALLVILLTIVVRFIAYFSLRLSAYVHIRTSRG</sequence>
<dbReference type="EMBL" id="GBHO01033525">
    <property type="protein sequence ID" value="JAG10079.1"/>
    <property type="molecule type" value="Transcribed_RNA"/>
</dbReference>
<feature type="transmembrane region" description="Helical" evidence="6">
    <location>
        <begin position="166"/>
        <end position="188"/>
    </location>
</feature>
<dbReference type="EMBL" id="GDHC01010050">
    <property type="protein sequence ID" value="JAQ08579.1"/>
    <property type="molecule type" value="Transcribed_RNA"/>
</dbReference>
<name>A0A0A9VNJ8_LYGHE</name>
<dbReference type="GO" id="GO:0016020">
    <property type="term" value="C:membrane"/>
    <property type="evidence" value="ECO:0007669"/>
    <property type="project" value="UniProtKB-SubCell"/>
</dbReference>
<dbReference type="EMBL" id="GBHO01016676">
    <property type="protein sequence ID" value="JAG26928.1"/>
    <property type="molecule type" value="Transcribed_RNA"/>
</dbReference>
<dbReference type="EMBL" id="GBHO01021734">
    <property type="protein sequence ID" value="JAG21870.1"/>
    <property type="molecule type" value="Transcribed_RNA"/>
</dbReference>
<evidence type="ECO:0000313" key="53">
    <source>
        <dbReference type="EMBL" id="JAG31902.1"/>
    </source>
</evidence>
<dbReference type="EMBL" id="GBHO01004978">
    <property type="protein sequence ID" value="JAG38626.1"/>
    <property type="molecule type" value="Transcribed_RNA"/>
</dbReference>
<reference evidence="8" key="1">
    <citation type="journal article" date="2014" name="PLoS ONE">
        <title>Transcriptome-Based Identification of ABC Transporters in the Western Tarnished Plant Bug Lygus hesperus.</title>
        <authorList>
            <person name="Hull J.J."/>
            <person name="Chaney K."/>
            <person name="Geib S.M."/>
            <person name="Fabrick J.A."/>
            <person name="Brent C.S."/>
            <person name="Walsh D."/>
            <person name="Lavine L.C."/>
        </authorList>
    </citation>
    <scope>NUCLEOTIDE SEQUENCE</scope>
</reference>
<evidence type="ECO:0000313" key="59">
    <source>
        <dbReference type="EMBL" id="JAG38620.1"/>
    </source>
</evidence>
<evidence type="ECO:0000313" key="10">
    <source>
        <dbReference type="EMBL" id="JAF98096.1"/>
    </source>
</evidence>
<dbReference type="EMBL" id="GBHO01028478">
    <property type="protein sequence ID" value="JAG15126.1"/>
    <property type="molecule type" value="Transcribed_RNA"/>
</dbReference>
<feature type="domain" description="ABC-2 type transporter transmembrane" evidence="7">
    <location>
        <begin position="36"/>
        <end position="245"/>
    </location>
</feature>
<evidence type="ECO:0000256" key="6">
    <source>
        <dbReference type="SAM" id="Phobius"/>
    </source>
</evidence>
<protein>
    <submittedName>
        <fullName evidence="8">Protein white</fullName>
    </submittedName>
</protein>